<accession>A0A3G1ZKW5</accession>
<dbReference type="Proteomes" id="UP000277198">
    <property type="component" value="Segment"/>
</dbReference>
<protein>
    <submittedName>
        <fullName evidence="2">Uncharacterized protein</fullName>
    </submittedName>
</protein>
<organism evidence="2 3">
    <name type="scientific">Halobacterium phage phiH</name>
    <name type="common">Bacteriophage phi-H</name>
    <dbReference type="NCBI Taxonomy" id="169684"/>
    <lineage>
        <taxon>Viruses</taxon>
        <taxon>Duplodnaviria</taxon>
        <taxon>Heunggongvirae</taxon>
        <taxon>Uroviricota</taxon>
        <taxon>Caudoviricetes</taxon>
        <taxon>Vertoviridae</taxon>
        <taxon>Myohalovirus</taxon>
        <taxon>Myohalovirus spontanei</taxon>
        <taxon>Myohalovirus phiH</taxon>
    </lineage>
</organism>
<gene>
    <name evidence="2" type="ORF">PhiH1_360</name>
</gene>
<evidence type="ECO:0000256" key="1">
    <source>
        <dbReference type="SAM" id="MobiDB-lite"/>
    </source>
</evidence>
<name>A0A3G1ZKW5_BPPHH</name>
<keyword evidence="3" id="KW-1185">Reference proteome</keyword>
<evidence type="ECO:0000313" key="3">
    <source>
        <dbReference type="Proteomes" id="UP000277198"/>
    </source>
</evidence>
<feature type="region of interest" description="Disordered" evidence="1">
    <location>
        <begin position="63"/>
        <end position="89"/>
    </location>
</feature>
<sequence>MASEELNRMTFERDLALRQAKLAKADLQVIQMALNENRPLEALRTVNQSIDRLDEELDTIEEFPNEMAGDSRGGGQAEGERKENVPTRDIVDDWLWEQFGYGVEELEEQHDEATSSEPSPRKEGSK</sequence>
<feature type="region of interest" description="Disordered" evidence="1">
    <location>
        <begin position="105"/>
        <end position="126"/>
    </location>
</feature>
<dbReference type="EMBL" id="MK002701">
    <property type="protein sequence ID" value="AYM00318.1"/>
    <property type="molecule type" value="Genomic_DNA"/>
</dbReference>
<reference evidence="2 3" key="1">
    <citation type="journal article" date="2018" name="Genes (Basel)">
        <title>Complete Genome Sequence of the Model Halovirus PhiH1 (PhiH1).</title>
        <authorList>
            <person name="Dyall-Smith M."/>
            <person name="Pfeifer F."/>
            <person name="Witte A."/>
            <person name="Oesterhelt D."/>
            <person name="Pfeiffer F."/>
        </authorList>
    </citation>
    <scope>NUCLEOTIDE SEQUENCE [LARGE SCALE GENOMIC DNA]</scope>
    <source>
        <strain evidence="2">Variant phiH1</strain>
    </source>
</reference>
<evidence type="ECO:0000313" key="2">
    <source>
        <dbReference type="EMBL" id="AYM00318.1"/>
    </source>
</evidence>
<feature type="compositionally biased region" description="Basic and acidic residues" evidence="1">
    <location>
        <begin position="78"/>
        <end position="89"/>
    </location>
</feature>
<organismHost>
    <name type="scientific">Halobacterium salinarum</name>
    <name type="common">Halobacterium halobium</name>
    <dbReference type="NCBI Taxonomy" id="2242"/>
</organismHost>
<proteinExistence type="predicted"/>